<comment type="caution">
    <text evidence="2">The sequence shown here is derived from an EMBL/GenBank/DDBJ whole genome shotgun (WGS) entry which is preliminary data.</text>
</comment>
<keyword evidence="3" id="KW-1185">Reference proteome</keyword>
<feature type="signal peptide" evidence="1">
    <location>
        <begin position="1"/>
        <end position="27"/>
    </location>
</feature>
<dbReference type="InterPro" id="IPR010512">
    <property type="entry name" value="DUF1091"/>
</dbReference>
<accession>A0ABN7NC69</accession>
<dbReference type="EMBL" id="CAJPIN010000369">
    <property type="protein sequence ID" value="CAG2053420.1"/>
    <property type="molecule type" value="Genomic_DNA"/>
</dbReference>
<dbReference type="PANTHER" id="PTHR21112:SF0">
    <property type="entry name" value="CHEMOSENSORY PROTEIN A 29A-RELATED"/>
    <property type="match status" value="1"/>
</dbReference>
<proteinExistence type="predicted"/>
<evidence type="ECO:0000313" key="2">
    <source>
        <dbReference type="EMBL" id="CAG2053420.1"/>
    </source>
</evidence>
<keyword evidence="1" id="KW-0732">Signal</keyword>
<name>A0ABN7NC69_TIMPD</name>
<dbReference type="Pfam" id="PF06477">
    <property type="entry name" value="DUF1091"/>
    <property type="match status" value="1"/>
</dbReference>
<evidence type="ECO:0000256" key="1">
    <source>
        <dbReference type="SAM" id="SignalP"/>
    </source>
</evidence>
<dbReference type="PANTHER" id="PTHR21112">
    <property type="entry name" value="CHEMOSENSORY PROTEIN A 29A-RELATED"/>
    <property type="match status" value="1"/>
</dbReference>
<dbReference type="Proteomes" id="UP001153148">
    <property type="component" value="Unassembled WGS sequence"/>
</dbReference>
<evidence type="ECO:0000313" key="3">
    <source>
        <dbReference type="Proteomes" id="UP001153148"/>
    </source>
</evidence>
<feature type="chain" id="PRO_5047120174" evidence="1">
    <location>
        <begin position="28"/>
        <end position="197"/>
    </location>
</feature>
<organism evidence="2 3">
    <name type="scientific">Timema podura</name>
    <name type="common">Walking stick</name>
    <dbReference type="NCBI Taxonomy" id="61482"/>
    <lineage>
        <taxon>Eukaryota</taxon>
        <taxon>Metazoa</taxon>
        <taxon>Ecdysozoa</taxon>
        <taxon>Arthropoda</taxon>
        <taxon>Hexapoda</taxon>
        <taxon>Insecta</taxon>
        <taxon>Pterygota</taxon>
        <taxon>Neoptera</taxon>
        <taxon>Polyneoptera</taxon>
        <taxon>Phasmatodea</taxon>
        <taxon>Timematodea</taxon>
        <taxon>Timematoidea</taxon>
        <taxon>Timematidae</taxon>
        <taxon>Timema</taxon>
    </lineage>
</organism>
<reference evidence="2" key="1">
    <citation type="submission" date="2021-03" db="EMBL/GenBank/DDBJ databases">
        <authorList>
            <person name="Tran Van P."/>
        </authorList>
    </citation>
    <scope>NUCLEOTIDE SEQUENCE</scope>
</reference>
<sequence length="197" mass="23359">MLKARVKYIKMIFLLLSILIISESALAQQPKRSYNIVFTSVSKVEYNKDYFEYYWVGLESYNDTTKTLNWEFVLLKDYPKSTWIKVESYESMDSQFKKGVYVMDMDLCDYFDSDTLVVEDMKSLSNKGMECPIPTGFHEMKNYLVNTDRYPSELPGENWMFSLTLYEKHDTKSQSDNIPKEDIIVNYKVFVLIERDF</sequence>
<protein>
    <submittedName>
        <fullName evidence="2">Uncharacterized protein</fullName>
    </submittedName>
</protein>
<gene>
    <name evidence="2" type="ORF">TPAB3V08_LOCUS477</name>
</gene>